<dbReference type="EMBL" id="GBRH01244182">
    <property type="protein sequence ID" value="JAD53713.1"/>
    <property type="molecule type" value="Transcribed_RNA"/>
</dbReference>
<protein>
    <submittedName>
        <fullName evidence="1">Uncharacterized protein</fullName>
    </submittedName>
</protein>
<sequence length="61" mass="7310">MIWMKATSVHLVCYLEWNKLLQSIGSAVLEILVFAKKFPEPQYYELLTYGFDYNCCRQERQ</sequence>
<reference evidence="1" key="2">
    <citation type="journal article" date="2015" name="Data Brief">
        <title>Shoot transcriptome of the giant reed, Arundo donax.</title>
        <authorList>
            <person name="Barrero R.A."/>
            <person name="Guerrero F.D."/>
            <person name="Moolhuijzen P."/>
            <person name="Goolsby J.A."/>
            <person name="Tidwell J."/>
            <person name="Bellgard S.E."/>
            <person name="Bellgard M.I."/>
        </authorList>
    </citation>
    <scope>NUCLEOTIDE SEQUENCE</scope>
    <source>
        <tissue evidence="1">Shoot tissue taken approximately 20 cm above the soil surface</tissue>
    </source>
</reference>
<accession>A0A0A9AV23</accession>
<organism evidence="1">
    <name type="scientific">Arundo donax</name>
    <name type="common">Giant reed</name>
    <name type="synonym">Donax arundinaceus</name>
    <dbReference type="NCBI Taxonomy" id="35708"/>
    <lineage>
        <taxon>Eukaryota</taxon>
        <taxon>Viridiplantae</taxon>
        <taxon>Streptophyta</taxon>
        <taxon>Embryophyta</taxon>
        <taxon>Tracheophyta</taxon>
        <taxon>Spermatophyta</taxon>
        <taxon>Magnoliopsida</taxon>
        <taxon>Liliopsida</taxon>
        <taxon>Poales</taxon>
        <taxon>Poaceae</taxon>
        <taxon>PACMAD clade</taxon>
        <taxon>Arundinoideae</taxon>
        <taxon>Arundineae</taxon>
        <taxon>Arundo</taxon>
    </lineage>
</organism>
<proteinExistence type="predicted"/>
<name>A0A0A9AV23_ARUDO</name>
<reference evidence="1" key="1">
    <citation type="submission" date="2014-09" db="EMBL/GenBank/DDBJ databases">
        <authorList>
            <person name="Magalhaes I.L.F."/>
            <person name="Oliveira U."/>
            <person name="Santos F.R."/>
            <person name="Vidigal T.H.D.A."/>
            <person name="Brescovit A.D."/>
            <person name="Santos A.J."/>
        </authorList>
    </citation>
    <scope>NUCLEOTIDE SEQUENCE</scope>
    <source>
        <tissue evidence="1">Shoot tissue taken approximately 20 cm above the soil surface</tissue>
    </source>
</reference>
<dbReference type="AlphaFoldDB" id="A0A0A9AV23"/>
<evidence type="ECO:0000313" key="1">
    <source>
        <dbReference type="EMBL" id="JAD53713.1"/>
    </source>
</evidence>